<dbReference type="SUPFAM" id="SSF55874">
    <property type="entry name" value="ATPase domain of HSP90 chaperone/DNA topoisomerase II/histidine kinase"/>
    <property type="match status" value="1"/>
</dbReference>
<dbReference type="Pfam" id="PF25794">
    <property type="entry name" value="SACS"/>
    <property type="match status" value="1"/>
</dbReference>
<dbReference type="NCBIfam" id="NF047352">
    <property type="entry name" value="P_loop_sacsin"/>
    <property type="match status" value="1"/>
</dbReference>
<dbReference type="PANTHER" id="PTHR32387">
    <property type="entry name" value="WU:FJ29H11"/>
    <property type="match status" value="1"/>
</dbReference>
<dbReference type="InterPro" id="IPR052957">
    <property type="entry name" value="Auxin_embryo_med"/>
</dbReference>
<accession>A0A4S4MT32</accession>
<dbReference type="Gene3D" id="3.30.565.10">
    <property type="entry name" value="Histidine kinase-like ATPase, C-terminal domain"/>
    <property type="match status" value="1"/>
</dbReference>
<evidence type="ECO:0000313" key="2">
    <source>
        <dbReference type="EMBL" id="THH28351.1"/>
    </source>
</evidence>
<dbReference type="PANTHER" id="PTHR32387:SF0">
    <property type="entry name" value="PROTEIN NO VEIN"/>
    <property type="match status" value="1"/>
</dbReference>
<reference evidence="2 3" key="1">
    <citation type="submission" date="2019-02" db="EMBL/GenBank/DDBJ databases">
        <title>Genome sequencing of the rare red list fungi Antrodiella citrinella (Flaviporus citrinellus).</title>
        <authorList>
            <person name="Buettner E."/>
            <person name="Kellner H."/>
        </authorList>
    </citation>
    <scope>NUCLEOTIDE SEQUENCE [LARGE SCALE GENOMIC DNA]</scope>
    <source>
        <strain evidence="2 3">DSM 108506</strain>
    </source>
</reference>
<organism evidence="2 3">
    <name type="scientific">Antrodiella citrinella</name>
    <dbReference type="NCBI Taxonomy" id="2447956"/>
    <lineage>
        <taxon>Eukaryota</taxon>
        <taxon>Fungi</taxon>
        <taxon>Dikarya</taxon>
        <taxon>Basidiomycota</taxon>
        <taxon>Agaricomycotina</taxon>
        <taxon>Agaricomycetes</taxon>
        <taxon>Polyporales</taxon>
        <taxon>Steccherinaceae</taxon>
        <taxon>Antrodiella</taxon>
    </lineage>
</organism>
<dbReference type="InterPro" id="IPR036890">
    <property type="entry name" value="HATPase_C_sf"/>
</dbReference>
<protein>
    <recommendedName>
        <fullName evidence="1">Sacsin/Nov domain-containing protein</fullName>
    </recommendedName>
</protein>
<sequence length="1425" mass="162469">MDLIEGIRRELGFIQVNGQPGVAAAIRELRGNLARALNSLSDELYSKTTHFLLEFIQNADDNKYAPGNAPTLNISLEPGWLVIQCNELGFNEENVKALCKIGASTKKNQKGYIGEKGIGFKAVFKIADVVYVLSRQYSFYFDKNQELGMIAPIWTKQQAVRRGWTTFRLKLTDDNVRHMTYHLNHIQPSLLLFLRKLRQVEVTYEGKKICFYRTESRADIILTSTRDGVEETERYLVVKHKVKTWPEDSKRWGITESQLVLAFPLSMDEMPIVQDQEVYAFLPLRNYGFKFMIQGDFLTPSSREDILSDLKWNITLRDAIPKAFAQAISEFKLRPSLQFRWMRFIPDGVSDSFMKPVQDNLFEELRQEPIILCSDGEYHPPVAVLMEPYCGPDRNPLIPTRFLKERFYISTQYDLETDRAVLLALGVRPMSRDDFVSGLGEMYNESSFLGEQDETWHESVCSHLLDILDAEEHRQWSIKSLKIIPLIDGSWVSSWLPNIHFNPSTADIPLDLGVYFVHPLDPPSARYRLFQRMGIKEAEPEGIARRILDIHAKADENINRIALIAHVRYLFDHRNELESVLTNQSLTLWVSTGDGNVLRSSDLYMDHPRYQDSELSLSQFLKAPFISAEYMGLYPADSKDFKTWCNWLQDQLGIQTTPRVVEGALSPEFSTILQSLKTAQLLRVLKQYWPDVSERVVNSPEALAELRATQVTCTNGKTEKLEATFLATTKLVKYDDLPFLPVVDADDASWQFLDQLGVSLKLDGAYSLKRLVRLSESPDVKTDEVTELYMQLQIRLEEGDNTKAIRQAFKRYKLILCTRDKLQKKQEWLGLSDVVWVAPISVQSKCQLAWQYTHPRLKLFFIAVGVAPDCSPEILLHEIKPIAAEWKGKTLTNEIYRRVSDILLDIDKVLYYASRRSKPIPMGWIYALRNEAIFPVNTPDLGLTLMSATDTFYLPDRTGALAQLFAGHVPIIANPVWVDKPAKSLQLIKYILEHDEFKPYLKCLDQVVKGQTHAVGKRVRDAGLSKRYTERVGLIRRLLLYTPAGRQSRVFFREISVHRVDNVETSYTIDSVTRSIPDQLALEIQRNKTSEELIIIISNSCRADVRDMILSKKMAQLLALEPAAVHLALTNNLDAVETLFNHLAIAPVADYQEEEEELYATVDDGSGALPVTFENPNAGHDLSDVFISAEPQLREAGFRAKLTPAKKYALNYKFGASGAGGNRDQTFMPASQATAINIPSPTNYPAPSIDGTWQSPTDSNTAILDTLGEFYVLEVLRKNLPGVGVEHWTSELRKHMPEYKDRPFEGTARAAFTYQDTEGKFTEILYGLKVRDRWNPRWPTYHVDVKTTEGPMKDYFRMTKENFDTAAELTISDPNVAPTDVYVLVRVADIKQPERSFRLLPDPHRLLYDKQIGVKSFLTSMSVVL</sequence>
<dbReference type="InterPro" id="IPR058210">
    <property type="entry name" value="SACS/Nov_dom"/>
</dbReference>
<evidence type="ECO:0000313" key="3">
    <source>
        <dbReference type="Proteomes" id="UP000308730"/>
    </source>
</evidence>
<proteinExistence type="predicted"/>
<gene>
    <name evidence="2" type="ORF">EUX98_g5848</name>
</gene>
<feature type="domain" description="Sacsin/Nov" evidence="1">
    <location>
        <begin position="84"/>
        <end position="146"/>
    </location>
</feature>
<comment type="caution">
    <text evidence="2">The sequence shown here is derived from an EMBL/GenBank/DDBJ whole genome shotgun (WGS) entry which is preliminary data.</text>
</comment>
<name>A0A4S4MT32_9APHY</name>
<dbReference type="OrthoDB" id="2796942at2759"/>
<keyword evidence="3" id="KW-1185">Reference proteome</keyword>
<dbReference type="EMBL" id="SGPM01000185">
    <property type="protein sequence ID" value="THH28351.1"/>
    <property type="molecule type" value="Genomic_DNA"/>
</dbReference>
<evidence type="ECO:0000259" key="1">
    <source>
        <dbReference type="Pfam" id="PF25794"/>
    </source>
</evidence>
<dbReference type="Proteomes" id="UP000308730">
    <property type="component" value="Unassembled WGS sequence"/>
</dbReference>